<evidence type="ECO:0000313" key="2">
    <source>
        <dbReference type="Proteomes" id="UP000240621"/>
    </source>
</evidence>
<evidence type="ECO:0000313" key="1">
    <source>
        <dbReference type="EMBL" id="PSK85052.1"/>
    </source>
</evidence>
<protein>
    <submittedName>
        <fullName evidence="1">Uncharacterized protein</fullName>
    </submittedName>
</protein>
<dbReference type="AlphaFoldDB" id="A0A2P8CJD1"/>
<dbReference type="EMBL" id="PYGC01000001">
    <property type="protein sequence ID" value="PSK85052.1"/>
    <property type="molecule type" value="Genomic_DNA"/>
</dbReference>
<accession>A0A2P8CJD1</accession>
<gene>
    <name evidence="1" type="ORF">CLV93_1011</name>
</gene>
<comment type="caution">
    <text evidence="1">The sequence shown here is derived from an EMBL/GenBank/DDBJ whole genome shotgun (WGS) entry which is preliminary data.</text>
</comment>
<dbReference type="Proteomes" id="UP000240621">
    <property type="component" value="Unassembled WGS sequence"/>
</dbReference>
<reference evidence="1 2" key="1">
    <citation type="submission" date="2018-03" db="EMBL/GenBank/DDBJ databases">
        <title>Genomic Encyclopedia of Archaeal and Bacterial Type Strains, Phase II (KMG-II): from individual species to whole genera.</title>
        <authorList>
            <person name="Goeker M."/>
        </authorList>
    </citation>
    <scope>NUCLEOTIDE SEQUENCE [LARGE SCALE GENOMIC DNA]</scope>
    <source>
        <strain evidence="1 2">DSM 27267</strain>
    </source>
</reference>
<proteinExistence type="predicted"/>
<sequence length="30" mass="3657">MDYMPFSLEGELLNEIEGQKVYRFQKKIHL</sequence>
<name>A0A2P8CJD1_9BACT</name>
<organism evidence="1 2">
    <name type="scientific">Prolixibacter denitrificans</name>
    <dbReference type="NCBI Taxonomy" id="1541063"/>
    <lineage>
        <taxon>Bacteria</taxon>
        <taxon>Pseudomonadati</taxon>
        <taxon>Bacteroidota</taxon>
        <taxon>Bacteroidia</taxon>
        <taxon>Marinilabiliales</taxon>
        <taxon>Prolixibacteraceae</taxon>
        <taxon>Prolixibacter</taxon>
    </lineage>
</organism>